<evidence type="ECO:0000256" key="1">
    <source>
        <dbReference type="SAM" id="MobiDB-lite"/>
    </source>
</evidence>
<feature type="compositionally biased region" description="Basic residues" evidence="1">
    <location>
        <begin position="127"/>
        <end position="138"/>
    </location>
</feature>
<keyword evidence="3" id="KW-1185">Reference proteome</keyword>
<comment type="caution">
    <text evidence="2">The sequence shown here is derived from an EMBL/GenBank/DDBJ whole genome shotgun (WGS) entry which is preliminary data.</text>
</comment>
<feature type="compositionally biased region" description="Acidic residues" evidence="1">
    <location>
        <begin position="78"/>
        <end position="87"/>
    </location>
</feature>
<organism evidence="2 3">
    <name type="scientific">Ophiocordyceps australis</name>
    <dbReference type="NCBI Taxonomy" id="1399860"/>
    <lineage>
        <taxon>Eukaryota</taxon>
        <taxon>Fungi</taxon>
        <taxon>Dikarya</taxon>
        <taxon>Ascomycota</taxon>
        <taxon>Pezizomycotina</taxon>
        <taxon>Sordariomycetes</taxon>
        <taxon>Hypocreomycetidae</taxon>
        <taxon>Hypocreales</taxon>
        <taxon>Ophiocordycipitaceae</taxon>
        <taxon>Ophiocordyceps</taxon>
    </lineage>
</organism>
<protein>
    <submittedName>
        <fullName evidence="2">Uncharacterized protein</fullName>
    </submittedName>
</protein>
<evidence type="ECO:0000313" key="2">
    <source>
        <dbReference type="EMBL" id="PHH62748.1"/>
    </source>
</evidence>
<name>A0A2C5XHF8_9HYPO</name>
<dbReference type="EMBL" id="NJET01000064">
    <property type="protein sequence ID" value="PHH62748.1"/>
    <property type="molecule type" value="Genomic_DNA"/>
</dbReference>
<gene>
    <name evidence="2" type="ORF">CDD81_6736</name>
</gene>
<feature type="region of interest" description="Disordered" evidence="1">
    <location>
        <begin position="15"/>
        <end position="138"/>
    </location>
</feature>
<proteinExistence type="predicted"/>
<feature type="compositionally biased region" description="Basic residues" evidence="1">
    <location>
        <begin position="61"/>
        <end position="74"/>
    </location>
</feature>
<accession>A0A2C5XHF8</accession>
<dbReference type="Proteomes" id="UP000226192">
    <property type="component" value="Unassembled WGS sequence"/>
</dbReference>
<reference evidence="2 3" key="1">
    <citation type="submission" date="2017-06" db="EMBL/GenBank/DDBJ databases">
        <title>Ant-infecting Ophiocordyceps genomes reveal a high diversity of potential behavioral manipulation genes and a possible major role for enterotoxins.</title>
        <authorList>
            <person name="De Bekker C."/>
            <person name="Evans H.C."/>
            <person name="Brachmann A."/>
            <person name="Hughes D.P."/>
        </authorList>
    </citation>
    <scope>NUCLEOTIDE SEQUENCE [LARGE SCALE GENOMIC DNA]</scope>
    <source>
        <strain evidence="2 3">Map64</strain>
    </source>
</reference>
<dbReference type="AlphaFoldDB" id="A0A2C5XHF8"/>
<evidence type="ECO:0000313" key="3">
    <source>
        <dbReference type="Proteomes" id="UP000226192"/>
    </source>
</evidence>
<sequence>MSSDNILTRISLLCSQLNPLPPPDPSSEAQDPHATLAPPTAGPGYVAAASHTPDPALRALAPKRRPAPARKAHNNNHDDDDDDDGDDGLQKGRLPLRKIKRPKIEAATHAQPPPTQPKTTPKTDGCKKKKKRLKALQN</sequence>